<evidence type="ECO:0000313" key="3">
    <source>
        <dbReference type="Proteomes" id="UP001175228"/>
    </source>
</evidence>
<proteinExistence type="predicted"/>
<gene>
    <name evidence="2" type="ORF">EDD18DRAFT_1361122</name>
</gene>
<dbReference type="AlphaFoldDB" id="A0AA39PJH4"/>
<dbReference type="Pfam" id="PF18759">
    <property type="entry name" value="Plavaka"/>
    <property type="match status" value="1"/>
</dbReference>
<dbReference type="InterPro" id="IPR041078">
    <property type="entry name" value="Plavaka"/>
</dbReference>
<keyword evidence="3" id="KW-1185">Reference proteome</keyword>
<organism evidence="2 3">
    <name type="scientific">Armillaria luteobubalina</name>
    <dbReference type="NCBI Taxonomy" id="153913"/>
    <lineage>
        <taxon>Eukaryota</taxon>
        <taxon>Fungi</taxon>
        <taxon>Dikarya</taxon>
        <taxon>Basidiomycota</taxon>
        <taxon>Agaricomycotina</taxon>
        <taxon>Agaricomycetes</taxon>
        <taxon>Agaricomycetidae</taxon>
        <taxon>Agaricales</taxon>
        <taxon>Marasmiineae</taxon>
        <taxon>Physalacriaceae</taxon>
        <taxon>Armillaria</taxon>
    </lineage>
</organism>
<evidence type="ECO:0000256" key="1">
    <source>
        <dbReference type="SAM" id="MobiDB-lite"/>
    </source>
</evidence>
<sequence>MSFIQERPQCPYCLKNFHKNGIGNHKRTCKQRIEQSAIDSQFNLDQNESQAANVEHEAINTPRLLFSNQAQSNSSLDSQFEDLHLDSQRNLPSSLSFQPVSSEDEDGNSSNPIINAADEILDLVNPYNPQFQIKYHPSALLDPCILTREEYFQMTALEMTDSFVNNCPWHPFASEHDFELAELILHTGMNRQARDSYFKVLKIQAGDHPSAYTINNESDLNDAWSKAEHLLTMFKKEELSLQYRDETRLYDVHFRPLWEWTLNLLNDETLSPHFVWDAVKIFQLDEKTNTKMRIFDEPWTGNVLWEVQSSLPPGGKPLAYILYADKTQLSSFGTAKGYPVIARIANLPDAIRNGKDWGGGTVVGWLPVVEDDPKHKGKPTWINFKRVIWHESFRKIIESIEDYSSTGYAFKLPHSGCIIVIYPFILILCADYEEHCMMTLIHGVNSAYPCPVCLVPNAKLQDILEVYIPRTTEEMQELYDHAEDEGEEILDKVSLRNVENVFWSIANSDPYKAVSWDRLHAYHLGVFRHLLNRLLEHIENIPGAEKCHAKVVIDEFINNFPRWKNFTHFTNITTFDFGDAKKFEHMSKASFPETFHYDTYHFSSNSFLLPILYLELDMYASMDVHTEKSIEEGRQLLQVFEATLKAYTEVTDDQIFKNLTSWSIPKVHTQQHLFDDIIAKGATKNYNTKVNESMHGPLKKTYQTQTNFKNVSEQILMTDHRYKIAMQLQQKIDLRQAQMTSVDIEANDSAEAKDGDSAEAEDDDIQNEEIESLDSKAKLHSLQFTSKDPHTFEELETAFHSDPAYERFRIRLGNFMTGFLNQIEKGTIPAGNFIQYKPNDIIQIYYTLTVNYQSLVNFKQSTDLLRCNPSFYNHPRYDGVIVNTENGAYIGWLVQLFECEYLGQKYPLALVHAFDITITDGRQHWKFQRDRDLGFYRLRARP</sequence>
<evidence type="ECO:0000313" key="2">
    <source>
        <dbReference type="EMBL" id="KAK0485433.1"/>
    </source>
</evidence>
<name>A0AA39PJH4_9AGAR</name>
<comment type="caution">
    <text evidence="2">The sequence shown here is derived from an EMBL/GenBank/DDBJ whole genome shotgun (WGS) entry which is preliminary data.</text>
</comment>
<reference evidence="2" key="1">
    <citation type="submission" date="2023-06" db="EMBL/GenBank/DDBJ databases">
        <authorList>
            <consortium name="Lawrence Berkeley National Laboratory"/>
            <person name="Ahrendt S."/>
            <person name="Sahu N."/>
            <person name="Indic B."/>
            <person name="Wong-Bajracharya J."/>
            <person name="Merenyi Z."/>
            <person name="Ke H.-M."/>
            <person name="Monk M."/>
            <person name="Kocsube S."/>
            <person name="Drula E."/>
            <person name="Lipzen A."/>
            <person name="Balint B."/>
            <person name="Henrissat B."/>
            <person name="Andreopoulos B."/>
            <person name="Martin F.M."/>
            <person name="Harder C.B."/>
            <person name="Rigling D."/>
            <person name="Ford K.L."/>
            <person name="Foster G.D."/>
            <person name="Pangilinan J."/>
            <person name="Papanicolaou A."/>
            <person name="Barry K."/>
            <person name="LaButti K."/>
            <person name="Viragh M."/>
            <person name="Koriabine M."/>
            <person name="Yan M."/>
            <person name="Riley R."/>
            <person name="Champramary S."/>
            <person name="Plett K.L."/>
            <person name="Tsai I.J."/>
            <person name="Slot J."/>
            <person name="Sipos G."/>
            <person name="Plett J."/>
            <person name="Nagy L.G."/>
            <person name="Grigoriev I.V."/>
        </authorList>
    </citation>
    <scope>NUCLEOTIDE SEQUENCE</scope>
    <source>
        <strain evidence="2">HWK02</strain>
    </source>
</reference>
<accession>A0AA39PJH4</accession>
<feature type="compositionally biased region" description="Polar residues" evidence="1">
    <location>
        <begin position="92"/>
        <end position="101"/>
    </location>
</feature>
<dbReference type="Proteomes" id="UP001175228">
    <property type="component" value="Unassembled WGS sequence"/>
</dbReference>
<feature type="region of interest" description="Disordered" evidence="1">
    <location>
        <begin position="92"/>
        <end position="112"/>
    </location>
</feature>
<dbReference type="EMBL" id="JAUEPU010000051">
    <property type="protein sequence ID" value="KAK0485433.1"/>
    <property type="molecule type" value="Genomic_DNA"/>
</dbReference>
<protein>
    <submittedName>
        <fullName evidence="2">Uncharacterized protein</fullName>
    </submittedName>
</protein>